<keyword evidence="1" id="KW-0732">Signal</keyword>
<dbReference type="Proteomes" id="UP001187471">
    <property type="component" value="Unassembled WGS sequence"/>
</dbReference>
<evidence type="ECO:0000256" key="1">
    <source>
        <dbReference type="SAM" id="SignalP"/>
    </source>
</evidence>
<gene>
    <name evidence="2" type="ORF">RJ640_010732</name>
</gene>
<comment type="caution">
    <text evidence="2">The sequence shown here is derived from an EMBL/GenBank/DDBJ whole genome shotgun (WGS) entry which is preliminary data.</text>
</comment>
<dbReference type="PANTHER" id="PTHR33659">
    <property type="entry name" value="PROTEIN, PUTATIVE-RELATED-RELATED"/>
    <property type="match status" value="1"/>
</dbReference>
<feature type="chain" id="PRO_5041689399" evidence="1">
    <location>
        <begin position="29"/>
        <end position="80"/>
    </location>
</feature>
<keyword evidence="3" id="KW-1185">Reference proteome</keyword>
<evidence type="ECO:0000313" key="2">
    <source>
        <dbReference type="EMBL" id="KAK2983355.1"/>
    </source>
</evidence>
<organism evidence="2 3">
    <name type="scientific">Escallonia rubra</name>
    <dbReference type="NCBI Taxonomy" id="112253"/>
    <lineage>
        <taxon>Eukaryota</taxon>
        <taxon>Viridiplantae</taxon>
        <taxon>Streptophyta</taxon>
        <taxon>Embryophyta</taxon>
        <taxon>Tracheophyta</taxon>
        <taxon>Spermatophyta</taxon>
        <taxon>Magnoliopsida</taxon>
        <taxon>eudicotyledons</taxon>
        <taxon>Gunneridae</taxon>
        <taxon>Pentapetalae</taxon>
        <taxon>asterids</taxon>
        <taxon>campanulids</taxon>
        <taxon>Escalloniales</taxon>
        <taxon>Escalloniaceae</taxon>
        <taxon>Escallonia</taxon>
    </lineage>
</organism>
<reference evidence="2" key="1">
    <citation type="submission" date="2022-12" db="EMBL/GenBank/DDBJ databases">
        <title>Draft genome assemblies for two species of Escallonia (Escalloniales).</title>
        <authorList>
            <person name="Chanderbali A."/>
            <person name="Dervinis C."/>
            <person name="Anghel I."/>
            <person name="Soltis D."/>
            <person name="Soltis P."/>
            <person name="Zapata F."/>
        </authorList>
    </citation>
    <scope>NUCLEOTIDE SEQUENCE</scope>
    <source>
        <strain evidence="2">UCBG92.1500</strain>
        <tissue evidence="2">Leaf</tissue>
    </source>
</reference>
<proteinExistence type="predicted"/>
<sequence length="80" mass="8408">MAQASIIVKSLLLTFVVAAFSAATAVSGQDMAPAPAPDTGSAFSVPNYIYEIEVVQKEIVRLDVALAFLLNAQLIQTLLA</sequence>
<name>A0AA88UG30_9ASTE</name>
<accession>A0AA88UG30</accession>
<dbReference type="PANTHER" id="PTHR33659:SF11">
    <property type="entry name" value="TRANSMEMBRANE PROTEIN"/>
    <property type="match status" value="1"/>
</dbReference>
<feature type="signal peptide" evidence="1">
    <location>
        <begin position="1"/>
        <end position="28"/>
    </location>
</feature>
<evidence type="ECO:0000313" key="3">
    <source>
        <dbReference type="Proteomes" id="UP001187471"/>
    </source>
</evidence>
<dbReference type="AlphaFoldDB" id="A0AA88UG30"/>
<protein>
    <submittedName>
        <fullName evidence="2">Uncharacterized protein</fullName>
    </submittedName>
</protein>
<dbReference type="EMBL" id="JAVXUO010001335">
    <property type="protein sequence ID" value="KAK2983355.1"/>
    <property type="molecule type" value="Genomic_DNA"/>
</dbReference>